<reference evidence="3 4" key="1">
    <citation type="submission" date="2018-12" db="EMBL/GenBank/DDBJ databases">
        <title>Genome sequence and assembly of Colletotrichum trifolii.</title>
        <authorList>
            <person name="Gan P."/>
            <person name="Shirasu K."/>
        </authorList>
    </citation>
    <scope>NUCLEOTIDE SEQUENCE [LARGE SCALE GENOMIC DNA]</scope>
    <source>
        <strain evidence="3 4">543-2</strain>
    </source>
</reference>
<evidence type="ECO:0000313" key="4">
    <source>
        <dbReference type="Proteomes" id="UP000295703"/>
    </source>
</evidence>
<evidence type="ECO:0000259" key="1">
    <source>
        <dbReference type="Pfam" id="PF20776"/>
    </source>
</evidence>
<sequence>MISRAVFARNSAWDRLETDSHRDGTPRDTRATDFDNIFLKDDRLEESFEIPVIRGKPEKQEKNDGWDYESDTYVEPPSNVATEPSNTDEPAFTKYYGRERRDYKRRGAQGVYLQHEHLDVKTLGEAARLIVMREAFSRKHARTIPVAEYIALEMPDLALVMEEEEKDLTLDKALDNLDQLRPSDPILSQVDFEDLFELLSNGFTTFQLKAYFIREYPKAKKAVEEKEAEYKWIREQLPWSPAGKIEIVGSSKQKLCLSIMKEVWRLEIREMVDGHGFFFAKISEDLMALMTREDMRLAILKTWDIKADEIDVSKERLSIYASKARTLSVLQKLDAAFQEVVAKQIDVKWTSGIINPKLLDHLGRLTGCVITSKRGEMYRGKKRNILQVMWLPHNENQGAESLDNVIHRLLITGLRPWDKAGVLKHDISDDAESRLVPHFLGRDKLSWQDKLTQWYRWVRPTSRFQEPEDAPSLRVDDVLPKPLDAAAPEGESTVWSGPFTTTTARFGQVLFKNAANFSIAEATKSNNHIFSPSAPPPANLTALSSRLTSSQPVRTSLLIKFRLPPIDATMLKHQFLPRSIEMHLAIPDDLPEGPLHGPDHLERVVAVLEPGHIDVPNPSLPIDLRLSQPRLSMMANAPRFDSAFHGYLKDAKLDLLRGQVYTPPQILIQRVPTAVPGKWSNSPRPYLFAGLEMHRTLEAEYEGHKLLYTTIQAGHHGGRRAELVLEATPPHASLSEAEKRAHAERYLKVVQELASGNVVRWGP</sequence>
<evidence type="ECO:0000259" key="2">
    <source>
        <dbReference type="Pfam" id="PF20778"/>
    </source>
</evidence>
<proteinExistence type="predicted"/>
<comment type="caution">
    <text evidence="3">The sequence shown here is derived from an EMBL/GenBank/DDBJ whole genome shotgun (WGS) entry which is preliminary data.</text>
</comment>
<evidence type="ECO:0000313" key="3">
    <source>
        <dbReference type="EMBL" id="TDZ54714.1"/>
    </source>
</evidence>
<name>A0A4R8RGF5_COLTR</name>
<feature type="domain" description="SLS1 C-terminal" evidence="2">
    <location>
        <begin position="443"/>
        <end position="750"/>
    </location>
</feature>
<protein>
    <submittedName>
        <fullName evidence="3">Uncharacterized protein</fullName>
    </submittedName>
</protein>
<organism evidence="3 4">
    <name type="scientific">Colletotrichum trifolii</name>
    <dbReference type="NCBI Taxonomy" id="5466"/>
    <lineage>
        <taxon>Eukaryota</taxon>
        <taxon>Fungi</taxon>
        <taxon>Dikarya</taxon>
        <taxon>Ascomycota</taxon>
        <taxon>Pezizomycotina</taxon>
        <taxon>Sordariomycetes</taxon>
        <taxon>Hypocreomycetidae</taxon>
        <taxon>Glomerellales</taxon>
        <taxon>Glomerellaceae</taxon>
        <taxon>Colletotrichum</taxon>
        <taxon>Colletotrichum orbiculare species complex</taxon>
    </lineage>
</organism>
<dbReference type="Pfam" id="PF20776">
    <property type="entry name" value="SLS1_N"/>
    <property type="match status" value="1"/>
</dbReference>
<feature type="domain" description="SLS1 N-terminal" evidence="1">
    <location>
        <begin position="166"/>
        <end position="268"/>
    </location>
</feature>
<dbReference type="Proteomes" id="UP000295703">
    <property type="component" value="Unassembled WGS sequence"/>
</dbReference>
<gene>
    <name evidence="3" type="ORF">CTRI78_v006060</name>
</gene>
<dbReference type="InterPro" id="IPR048401">
    <property type="entry name" value="SLS1_C"/>
</dbReference>
<keyword evidence="4" id="KW-1185">Reference proteome</keyword>
<accession>A0A4R8RGF5</accession>
<dbReference type="AlphaFoldDB" id="A0A4R8RGF5"/>
<dbReference type="STRING" id="5466.A0A4R8RGF5"/>
<dbReference type="InterPro" id="IPR048400">
    <property type="entry name" value="SLS1_N"/>
</dbReference>
<dbReference type="EMBL" id="RYZW01000054">
    <property type="protein sequence ID" value="TDZ54714.1"/>
    <property type="molecule type" value="Genomic_DNA"/>
</dbReference>
<dbReference type="Pfam" id="PF20778">
    <property type="entry name" value="SLS1_C"/>
    <property type="match status" value="1"/>
</dbReference>